<dbReference type="HOGENOM" id="CLU_198150_0_0_9"/>
<dbReference type="KEGG" id="dau:Daud_0652"/>
<dbReference type="EMBL" id="CP000860">
    <property type="protein sequence ID" value="ACA59186.1"/>
    <property type="molecule type" value="Genomic_DNA"/>
</dbReference>
<dbReference type="OrthoDB" id="1808616at2"/>
<dbReference type="eggNOG" id="ENOG50332ZG">
    <property type="taxonomic scope" value="Bacteria"/>
</dbReference>
<sequence>MSCSAVRHRFETEREKGLTFERALEIYHDVDGSVSAHLLELAELKKAGDPEAIKHLEDHIAEGEKLLREIRQMKLH</sequence>
<name>B1I2P5_DESAP</name>
<evidence type="ECO:0000313" key="1">
    <source>
        <dbReference type="EMBL" id="ACA59186.1"/>
    </source>
</evidence>
<dbReference type="RefSeq" id="WP_012301774.1">
    <property type="nucleotide sequence ID" value="NC_010424.1"/>
</dbReference>
<dbReference type="AlphaFoldDB" id="B1I2P5"/>
<reference evidence="2" key="1">
    <citation type="submission" date="2007-10" db="EMBL/GenBank/DDBJ databases">
        <title>Complete sequence of chromosome of Desulforudis audaxviator MP104C.</title>
        <authorList>
            <person name="Copeland A."/>
            <person name="Lucas S."/>
            <person name="Lapidus A."/>
            <person name="Barry K."/>
            <person name="Glavina del Rio T."/>
            <person name="Dalin E."/>
            <person name="Tice H."/>
            <person name="Bruce D."/>
            <person name="Pitluck S."/>
            <person name="Lowry S.R."/>
            <person name="Larimer F."/>
            <person name="Land M.L."/>
            <person name="Hauser L."/>
            <person name="Kyrpides N."/>
            <person name="Ivanova N.N."/>
            <person name="Richardson P."/>
        </authorList>
    </citation>
    <scope>NUCLEOTIDE SEQUENCE [LARGE SCALE GENOMIC DNA]</scope>
    <source>
        <strain evidence="2">MP104C</strain>
    </source>
</reference>
<accession>B1I2P5</accession>
<reference evidence="1 2" key="2">
    <citation type="journal article" date="2008" name="Science">
        <title>Environmental genomics reveals a single-species ecosystem deep within Earth.</title>
        <authorList>
            <person name="Chivian D."/>
            <person name="Brodie E.L."/>
            <person name="Alm E.J."/>
            <person name="Culley D.E."/>
            <person name="Dehal P.S."/>
            <person name="Desantis T.Z."/>
            <person name="Gihring T.M."/>
            <person name="Lapidus A."/>
            <person name="Lin L.H."/>
            <person name="Lowry S.R."/>
            <person name="Moser D.P."/>
            <person name="Richardson P.M."/>
            <person name="Southam G."/>
            <person name="Wanger G."/>
            <person name="Pratt L.M."/>
            <person name="Andersen G.L."/>
            <person name="Hazen T.C."/>
            <person name="Brockman F.J."/>
            <person name="Arkin A.P."/>
            <person name="Onstott T.C."/>
        </authorList>
    </citation>
    <scope>NUCLEOTIDE SEQUENCE [LARGE SCALE GENOMIC DNA]</scope>
    <source>
        <strain evidence="1 2">MP104C</strain>
    </source>
</reference>
<protein>
    <submittedName>
        <fullName evidence="1">Uncharacterized protein</fullName>
    </submittedName>
</protein>
<dbReference type="Proteomes" id="UP000008544">
    <property type="component" value="Chromosome"/>
</dbReference>
<gene>
    <name evidence="1" type="ordered locus">Daud_0652</name>
</gene>
<proteinExistence type="predicted"/>
<organism evidence="1 2">
    <name type="scientific">Desulforudis audaxviator (strain MP104C)</name>
    <dbReference type="NCBI Taxonomy" id="477974"/>
    <lineage>
        <taxon>Bacteria</taxon>
        <taxon>Bacillati</taxon>
        <taxon>Bacillota</taxon>
        <taxon>Clostridia</taxon>
        <taxon>Thermoanaerobacterales</taxon>
        <taxon>Candidatus Desulforudaceae</taxon>
        <taxon>Candidatus Desulforudis</taxon>
    </lineage>
</organism>
<evidence type="ECO:0000313" key="2">
    <source>
        <dbReference type="Proteomes" id="UP000008544"/>
    </source>
</evidence>
<keyword evidence="2" id="KW-1185">Reference proteome</keyword>